<evidence type="ECO:0000256" key="8">
    <source>
        <dbReference type="ARBA" id="ARBA00023326"/>
    </source>
</evidence>
<evidence type="ECO:0000256" key="11">
    <source>
        <dbReference type="SAM" id="MobiDB-lite"/>
    </source>
</evidence>
<keyword evidence="8" id="KW-0624">Polysaccharide degradation</keyword>
<evidence type="ECO:0000256" key="4">
    <source>
        <dbReference type="ARBA" id="ARBA00022801"/>
    </source>
</evidence>
<evidence type="ECO:0000256" key="12">
    <source>
        <dbReference type="SAM" id="SignalP"/>
    </source>
</evidence>
<keyword evidence="15" id="KW-1185">Reference proteome</keyword>
<dbReference type="InterPro" id="IPR045321">
    <property type="entry name" value="Cts1-like"/>
</dbReference>
<evidence type="ECO:0000313" key="14">
    <source>
        <dbReference type="EMBL" id="KAK7454563.1"/>
    </source>
</evidence>
<dbReference type="Gene3D" id="2.10.10.20">
    <property type="entry name" value="Carbohydrate-binding module superfamily 5/12"/>
    <property type="match status" value="1"/>
</dbReference>
<organism evidence="14 15">
    <name type="scientific">Marasmiellus scandens</name>
    <dbReference type="NCBI Taxonomy" id="2682957"/>
    <lineage>
        <taxon>Eukaryota</taxon>
        <taxon>Fungi</taxon>
        <taxon>Dikarya</taxon>
        <taxon>Basidiomycota</taxon>
        <taxon>Agaricomycotina</taxon>
        <taxon>Agaricomycetes</taxon>
        <taxon>Agaricomycetidae</taxon>
        <taxon>Agaricales</taxon>
        <taxon>Marasmiineae</taxon>
        <taxon>Omphalotaceae</taxon>
        <taxon>Marasmiellus</taxon>
    </lineage>
</organism>
<evidence type="ECO:0000256" key="7">
    <source>
        <dbReference type="ARBA" id="ARBA00023295"/>
    </source>
</evidence>
<dbReference type="CDD" id="cd12215">
    <property type="entry name" value="ChiC_BD"/>
    <property type="match status" value="1"/>
</dbReference>
<dbReference type="Pfam" id="PF02839">
    <property type="entry name" value="CBM_5_12"/>
    <property type="match status" value="1"/>
</dbReference>
<dbReference type="EMBL" id="JBANRG010000024">
    <property type="protein sequence ID" value="KAK7454563.1"/>
    <property type="molecule type" value="Genomic_DNA"/>
</dbReference>
<dbReference type="Pfam" id="PF00704">
    <property type="entry name" value="Glyco_hydro_18"/>
    <property type="match status" value="1"/>
</dbReference>
<keyword evidence="12" id="KW-0732">Signal</keyword>
<dbReference type="Proteomes" id="UP001498398">
    <property type="component" value="Unassembled WGS sequence"/>
</dbReference>
<evidence type="ECO:0000313" key="15">
    <source>
        <dbReference type="Proteomes" id="UP001498398"/>
    </source>
</evidence>
<keyword evidence="7 9" id="KW-0326">Glycosidase</keyword>
<feature type="region of interest" description="Disordered" evidence="11">
    <location>
        <begin position="325"/>
        <end position="358"/>
    </location>
</feature>
<dbReference type="InterPro" id="IPR003610">
    <property type="entry name" value="CBM5/12"/>
</dbReference>
<evidence type="ECO:0000256" key="3">
    <source>
        <dbReference type="ARBA" id="ARBA00022669"/>
    </source>
</evidence>
<feature type="domain" description="GH18" evidence="13">
    <location>
        <begin position="28"/>
        <end position="329"/>
    </location>
</feature>
<dbReference type="CDD" id="cd02877">
    <property type="entry name" value="GH18_hevamine_XipI_class_III"/>
    <property type="match status" value="1"/>
</dbReference>
<protein>
    <recommendedName>
        <fullName evidence="2">chitinase</fullName>
        <ecNumber evidence="2">3.2.1.14</ecNumber>
    </recommendedName>
</protein>
<dbReference type="InterPro" id="IPR050542">
    <property type="entry name" value="Glycosyl_Hydrlase18_Chitinase"/>
</dbReference>
<reference evidence="14 15" key="1">
    <citation type="submission" date="2024-01" db="EMBL/GenBank/DDBJ databases">
        <title>A draft genome for the cacao thread blight pathogen Marasmiellus scandens.</title>
        <authorList>
            <person name="Baruah I.K."/>
            <person name="Leung J."/>
            <person name="Bukari Y."/>
            <person name="Amoako-Attah I."/>
            <person name="Meinhardt L.W."/>
            <person name="Bailey B.A."/>
            <person name="Cohen S.P."/>
        </authorList>
    </citation>
    <scope>NUCLEOTIDE SEQUENCE [LARGE SCALE GENOMIC DNA]</scope>
    <source>
        <strain evidence="14 15">GH-19</strain>
    </source>
</reference>
<comment type="caution">
    <text evidence="14">The sequence shown here is derived from an EMBL/GenBank/DDBJ whole genome shotgun (WGS) entry which is preliminary data.</text>
</comment>
<accession>A0ABR1J9P5</accession>
<evidence type="ECO:0000256" key="9">
    <source>
        <dbReference type="RuleBase" id="RU000489"/>
    </source>
</evidence>
<feature type="chain" id="PRO_5045553732" description="chitinase" evidence="12">
    <location>
        <begin position="22"/>
        <end position="538"/>
    </location>
</feature>
<dbReference type="EC" id="3.2.1.14" evidence="2"/>
<dbReference type="SUPFAM" id="SSF51445">
    <property type="entry name" value="(Trans)glycosidases"/>
    <property type="match status" value="1"/>
</dbReference>
<dbReference type="InterPro" id="IPR001223">
    <property type="entry name" value="Glyco_hydro18_cat"/>
</dbReference>
<keyword evidence="3" id="KW-0147">Chitin-binding</keyword>
<dbReference type="SUPFAM" id="SSF51055">
    <property type="entry name" value="Carbohydrate binding domain"/>
    <property type="match status" value="1"/>
</dbReference>
<dbReference type="InterPro" id="IPR001579">
    <property type="entry name" value="Glyco_hydro_18_chit_AS"/>
</dbReference>
<evidence type="ECO:0000259" key="13">
    <source>
        <dbReference type="PROSITE" id="PS51910"/>
    </source>
</evidence>
<keyword evidence="6" id="KW-0119">Carbohydrate metabolism</keyword>
<evidence type="ECO:0000256" key="10">
    <source>
        <dbReference type="RuleBase" id="RU004453"/>
    </source>
</evidence>
<dbReference type="PROSITE" id="PS01095">
    <property type="entry name" value="GH18_1"/>
    <property type="match status" value="1"/>
</dbReference>
<dbReference type="SMART" id="SM00495">
    <property type="entry name" value="ChtBD3"/>
    <property type="match status" value="1"/>
</dbReference>
<feature type="compositionally biased region" description="Low complexity" evidence="11">
    <location>
        <begin position="327"/>
        <end position="356"/>
    </location>
</feature>
<dbReference type="GO" id="GO:0008843">
    <property type="term" value="F:endochitinase activity"/>
    <property type="evidence" value="ECO:0007669"/>
    <property type="project" value="UniProtKB-EC"/>
</dbReference>
<dbReference type="Gene3D" id="3.20.20.80">
    <property type="entry name" value="Glycosidases"/>
    <property type="match status" value="1"/>
</dbReference>
<dbReference type="PANTHER" id="PTHR45708">
    <property type="entry name" value="ENDOCHITINASE"/>
    <property type="match status" value="1"/>
</dbReference>
<proteinExistence type="inferred from homology"/>
<dbReference type="InterPro" id="IPR036573">
    <property type="entry name" value="CBM_sf_5/12"/>
</dbReference>
<keyword evidence="5" id="KW-0146">Chitin degradation</keyword>
<feature type="signal peptide" evidence="12">
    <location>
        <begin position="1"/>
        <end position="21"/>
    </location>
</feature>
<evidence type="ECO:0000256" key="1">
    <source>
        <dbReference type="ARBA" id="ARBA00000822"/>
    </source>
</evidence>
<dbReference type="PROSITE" id="PS51910">
    <property type="entry name" value="GH18_2"/>
    <property type="match status" value="1"/>
</dbReference>
<sequence length="538" mass="55443">MKFLSVALYALPLLIAPLVSAFDPNRNDNLAVYYGQNSYGATHSDTANFQTNLAHYCQDDTINVFPLAFMNVFFGPGGLPEINLANTCNNVDNAVFSGSSLPNCQFMAADIQACQARGKIITLSLGGATGAASFSSDAQAQSFADLVWNLFLGGSSSTRPFGSAVLDGIDLDIEGGGSNGYAAFVNRIRSHAAGASKPFFVTAAPQCPFPDANLGAVLNAVGFDAVYVQFYNNFCGLQNFNNPNAWNFAQWDTWAKTQSPNPNVKIYLGAPASSTAAGSGFVDAATIASILRQTQSQFSSFGGAMLWDASQAFANNRYDISVKNAMTGGTSPAPPTTTSRPATTTTTSRPGSTSTSVPANGNCAGVAAWQSSVAYQGGSTVTFNGHLWQAKWWSQADQPGGAAGDWTDLGACTSNRIATVQTQATDLSAAAPAVTHSAPGSSVQSTASSVKAVSVSEPRASASISRTLAASSIAKASSLSVQSAVSASAVSAKSASVSAPAASSSIVKASAVSSAHASESSSNKSTLEARKMSRFFKF</sequence>
<gene>
    <name evidence="14" type="primary">CHT2_4</name>
    <name evidence="14" type="ORF">VKT23_011315</name>
</gene>
<dbReference type="PANTHER" id="PTHR45708:SF49">
    <property type="entry name" value="ENDOCHITINASE"/>
    <property type="match status" value="1"/>
</dbReference>
<name>A0ABR1J9P5_9AGAR</name>
<comment type="similarity">
    <text evidence="10">Belongs to the glycosyl hydrolase 18 family.</text>
</comment>
<evidence type="ECO:0000256" key="5">
    <source>
        <dbReference type="ARBA" id="ARBA00023024"/>
    </source>
</evidence>
<evidence type="ECO:0000256" key="2">
    <source>
        <dbReference type="ARBA" id="ARBA00012729"/>
    </source>
</evidence>
<dbReference type="InterPro" id="IPR017853">
    <property type="entry name" value="GH"/>
</dbReference>
<comment type="catalytic activity">
    <reaction evidence="1">
        <text>Random endo-hydrolysis of N-acetyl-beta-D-glucosaminide (1-&gt;4)-beta-linkages in chitin and chitodextrins.</text>
        <dbReference type="EC" id="3.2.1.14"/>
    </reaction>
</comment>
<keyword evidence="4 9" id="KW-0378">Hydrolase</keyword>
<evidence type="ECO:0000256" key="6">
    <source>
        <dbReference type="ARBA" id="ARBA00023277"/>
    </source>
</evidence>